<feature type="compositionally biased region" description="Basic and acidic residues" evidence="1">
    <location>
        <begin position="175"/>
        <end position="186"/>
    </location>
</feature>
<evidence type="ECO:0000256" key="1">
    <source>
        <dbReference type="SAM" id="MobiDB-lite"/>
    </source>
</evidence>
<feature type="region of interest" description="Disordered" evidence="1">
    <location>
        <begin position="113"/>
        <end position="140"/>
    </location>
</feature>
<sequence>MLNRSGPSGKRNNYVFGKDLLYSLRQEPVPAKPYDLLENALTLQSSCQSLEQHSAPFAEERRLAKPVNAILNAVDAVRSRAYLLTSVDPPSRQRHSTWQVMREGAEAVEKMKLDRPASGSSRGNEWSKWPSGQKRKRHNAPDHEICQKYDHAPVALTTREAKDEGMGSKTGRNMQAEREVSRRARASELTGPSGLANSREHRAERRREKSRLAAQIRRNREGQILMLLQNALPIPLPTSRTSSFPTFQQSGGPEFDEQVKSFSHLENYTLPPGDWDADALAERHSARKASISSRTGRRSVVRHPGQGRQAGCSLLNPEDQASIGIESGSCSGQRRPASRAATFVPSESAAIWTDGENSVSSQGQAVVNLEKSIIIRIAGQTLFTFNCLAEGKS</sequence>
<gene>
    <name evidence="2" type="ORF">PXEA_LOCUS460</name>
</gene>
<comment type="caution">
    <text evidence="2">The sequence shown here is derived from an EMBL/GenBank/DDBJ whole genome shotgun (WGS) entry which is preliminary data.</text>
</comment>
<name>A0A448WAE6_9PLAT</name>
<keyword evidence="3" id="KW-1185">Reference proteome</keyword>
<proteinExistence type="predicted"/>
<feature type="region of interest" description="Disordered" evidence="1">
    <location>
        <begin position="287"/>
        <end position="308"/>
    </location>
</feature>
<dbReference type="OrthoDB" id="6288634at2759"/>
<evidence type="ECO:0000313" key="3">
    <source>
        <dbReference type="Proteomes" id="UP000784294"/>
    </source>
</evidence>
<dbReference type="Proteomes" id="UP000784294">
    <property type="component" value="Unassembled WGS sequence"/>
</dbReference>
<feature type="region of interest" description="Disordered" evidence="1">
    <location>
        <begin position="160"/>
        <end position="211"/>
    </location>
</feature>
<accession>A0A448WAE6</accession>
<reference evidence="2" key="1">
    <citation type="submission" date="2018-11" db="EMBL/GenBank/DDBJ databases">
        <authorList>
            <consortium name="Pathogen Informatics"/>
        </authorList>
    </citation>
    <scope>NUCLEOTIDE SEQUENCE</scope>
</reference>
<dbReference type="AlphaFoldDB" id="A0A448WAE6"/>
<feature type="compositionally biased region" description="Basic and acidic residues" evidence="1">
    <location>
        <begin position="198"/>
        <end position="211"/>
    </location>
</feature>
<dbReference type="EMBL" id="CAAALY010000855">
    <property type="protein sequence ID" value="VEL07020.1"/>
    <property type="molecule type" value="Genomic_DNA"/>
</dbReference>
<organism evidence="2 3">
    <name type="scientific">Protopolystoma xenopodis</name>
    <dbReference type="NCBI Taxonomy" id="117903"/>
    <lineage>
        <taxon>Eukaryota</taxon>
        <taxon>Metazoa</taxon>
        <taxon>Spiralia</taxon>
        <taxon>Lophotrochozoa</taxon>
        <taxon>Platyhelminthes</taxon>
        <taxon>Monogenea</taxon>
        <taxon>Polyopisthocotylea</taxon>
        <taxon>Polystomatidea</taxon>
        <taxon>Polystomatidae</taxon>
        <taxon>Protopolystoma</taxon>
    </lineage>
</organism>
<evidence type="ECO:0000313" key="2">
    <source>
        <dbReference type="EMBL" id="VEL07020.1"/>
    </source>
</evidence>
<protein>
    <submittedName>
        <fullName evidence="2">Uncharacterized protein</fullName>
    </submittedName>
</protein>